<reference evidence="12 13" key="1">
    <citation type="submission" date="2006-02" db="EMBL/GenBank/DDBJ databases">
        <authorList>
            <person name="Amann R."/>
            <person name="Ferriera S."/>
            <person name="Johnson J."/>
            <person name="Kravitz S."/>
            <person name="Halpern A."/>
            <person name="Remington K."/>
            <person name="Beeson K."/>
            <person name="Tran B."/>
            <person name="Rogers Y.-H."/>
            <person name="Friedman R."/>
            <person name="Venter J.C."/>
        </authorList>
    </citation>
    <scope>NUCLEOTIDE SEQUENCE [LARGE SCALE GENOMIC DNA]</scope>
    <source>
        <strain evidence="12 13">DSM 3645</strain>
    </source>
</reference>
<dbReference type="EC" id="2.4.2.18" evidence="9"/>
<evidence type="ECO:0000256" key="6">
    <source>
        <dbReference type="ARBA" id="ARBA00023141"/>
    </source>
</evidence>
<evidence type="ECO:0000256" key="3">
    <source>
        <dbReference type="ARBA" id="ARBA00022676"/>
    </source>
</evidence>
<dbReference type="PANTHER" id="PTHR43285:SF2">
    <property type="entry name" value="ANTHRANILATE PHOSPHORIBOSYLTRANSFERASE"/>
    <property type="match status" value="1"/>
</dbReference>
<dbReference type="Gene3D" id="1.20.970.10">
    <property type="entry name" value="Transferase, Pyrimidine Nucleoside Phosphorylase, Chain C"/>
    <property type="match status" value="1"/>
</dbReference>
<evidence type="ECO:0000313" key="13">
    <source>
        <dbReference type="Proteomes" id="UP000004358"/>
    </source>
</evidence>
<dbReference type="Gene3D" id="3.40.1030.10">
    <property type="entry name" value="Nucleoside phosphorylase/phosphoribosyltransferase catalytic domain"/>
    <property type="match status" value="1"/>
</dbReference>
<evidence type="ECO:0000256" key="7">
    <source>
        <dbReference type="ARBA" id="ARBA00052328"/>
    </source>
</evidence>
<feature type="binding site" evidence="9">
    <location>
        <position position="166"/>
    </location>
    <ligand>
        <name>anthranilate</name>
        <dbReference type="ChEBI" id="CHEBI:16567"/>
        <label>2</label>
    </ligand>
</feature>
<evidence type="ECO:0000256" key="5">
    <source>
        <dbReference type="ARBA" id="ARBA00022822"/>
    </source>
</evidence>
<accession>A3ZQT5</accession>
<feature type="binding site" evidence="9">
    <location>
        <begin position="108"/>
        <end position="116"/>
    </location>
    <ligand>
        <name>5-phospho-alpha-D-ribose 1-diphosphate</name>
        <dbReference type="ChEBI" id="CHEBI:58017"/>
    </ligand>
</feature>
<dbReference type="GO" id="GO:0000162">
    <property type="term" value="P:L-tryptophan biosynthetic process"/>
    <property type="evidence" value="ECO:0007669"/>
    <property type="project" value="UniProtKB-UniRule"/>
</dbReference>
<sequence length="340" mass="35663">MDDAIWGKLDAGRDLSLDQMSAAIDQIMQGAWPDEQIARLLLAINAKGPAVDELAGAAIAMRRNMAAIRTDRTDVIDTCGTGGDGSGTFNISTAAAIITAAAGVPVAKHGNRSVTSKTGSADVLAQLGVNIEASVLQIEHCLNEIGICFCFAPLAHQSMRHVSAVRKSLGVPTIFNLLGPLCNPAAAQYQLLGVGRPGMRDLMAAAVLKLGVRRAVLVTGEDGLDEVTLTGKTHVTLAADDQLQRWDWSPVDFGVTPNGLDSMLVNGPAESAAMIRRVLEKENCPARDIVVLNAAAAIWTAEKAASPDEAAAMAAEAIDNGAAQRKLEQLAKLSHQVSKF</sequence>
<feature type="domain" description="Glycosyl transferase family 3 N-terminal" evidence="11">
    <location>
        <begin position="8"/>
        <end position="64"/>
    </location>
</feature>
<dbReference type="InterPro" id="IPR000312">
    <property type="entry name" value="Glycosyl_Trfase_fam3"/>
</dbReference>
<dbReference type="Pfam" id="PF00591">
    <property type="entry name" value="Glycos_transf_3"/>
    <property type="match status" value="1"/>
</dbReference>
<keyword evidence="2 9" id="KW-0028">Amino-acid biosynthesis</keyword>
<comment type="function">
    <text evidence="9">Catalyzes the transfer of the phosphoribosyl group of 5-phosphorylribose-1-pyrophosphate (PRPP) to anthranilate to yield N-(5'-phosphoribosyl)-anthranilate (PRA).</text>
</comment>
<dbReference type="GO" id="GO:0004048">
    <property type="term" value="F:anthranilate phosphoribosyltransferase activity"/>
    <property type="evidence" value="ECO:0007669"/>
    <property type="project" value="UniProtKB-UniRule"/>
</dbReference>
<evidence type="ECO:0000256" key="8">
    <source>
        <dbReference type="ARBA" id="ARBA00061188"/>
    </source>
</evidence>
<evidence type="ECO:0000259" key="10">
    <source>
        <dbReference type="Pfam" id="PF00591"/>
    </source>
</evidence>
<feature type="binding site" evidence="9">
    <location>
        <position position="88"/>
    </location>
    <ligand>
        <name>5-phospho-alpha-D-ribose 1-diphosphate</name>
        <dbReference type="ChEBI" id="CHEBI:58017"/>
    </ligand>
</feature>
<feature type="binding site" evidence="9">
    <location>
        <position position="225"/>
    </location>
    <ligand>
        <name>Mg(2+)</name>
        <dbReference type="ChEBI" id="CHEBI:18420"/>
        <label>2</label>
    </ligand>
</feature>
<dbReference type="UniPathway" id="UPA00035">
    <property type="reaction ID" value="UER00041"/>
</dbReference>
<dbReference type="InterPro" id="IPR017459">
    <property type="entry name" value="Glycosyl_Trfase_fam3_N_dom"/>
</dbReference>
<evidence type="ECO:0000256" key="2">
    <source>
        <dbReference type="ARBA" id="ARBA00022605"/>
    </source>
</evidence>
<dbReference type="SUPFAM" id="SSF52418">
    <property type="entry name" value="Nucleoside phosphorylase/phosphoribosyltransferase catalytic domain"/>
    <property type="match status" value="1"/>
</dbReference>
<dbReference type="EMBL" id="AANZ01000006">
    <property type="protein sequence ID" value="EAQ81025.1"/>
    <property type="molecule type" value="Genomic_DNA"/>
</dbReference>
<keyword evidence="6 9" id="KW-0057">Aromatic amino acid biosynthesis</keyword>
<feature type="binding site" evidence="9">
    <location>
        <position position="92"/>
    </location>
    <ligand>
        <name>Mg(2+)</name>
        <dbReference type="ChEBI" id="CHEBI:18420"/>
        <label>1</label>
    </ligand>
</feature>
<dbReference type="STRING" id="314230.DSM3645_20677"/>
<feature type="binding site" evidence="9">
    <location>
        <begin position="90"/>
        <end position="93"/>
    </location>
    <ligand>
        <name>5-phospho-alpha-D-ribose 1-diphosphate</name>
        <dbReference type="ChEBI" id="CHEBI:58017"/>
    </ligand>
</feature>
<dbReference type="HAMAP" id="MF_00211">
    <property type="entry name" value="TrpD"/>
    <property type="match status" value="1"/>
</dbReference>
<comment type="cofactor">
    <cofactor evidence="9">
        <name>Mg(2+)</name>
        <dbReference type="ChEBI" id="CHEBI:18420"/>
    </cofactor>
    <text evidence="9">Binds 2 magnesium ions per monomer.</text>
</comment>
<organism evidence="12 13">
    <name type="scientific">Blastopirellula marina DSM 3645</name>
    <dbReference type="NCBI Taxonomy" id="314230"/>
    <lineage>
        <taxon>Bacteria</taxon>
        <taxon>Pseudomonadati</taxon>
        <taxon>Planctomycetota</taxon>
        <taxon>Planctomycetia</taxon>
        <taxon>Pirellulales</taxon>
        <taxon>Pirellulaceae</taxon>
        <taxon>Blastopirellula</taxon>
    </lineage>
</organism>
<dbReference type="FunFam" id="3.40.1030.10:FF:000002">
    <property type="entry name" value="Anthranilate phosphoribosyltransferase"/>
    <property type="match status" value="1"/>
</dbReference>
<dbReference type="GO" id="GO:0000287">
    <property type="term" value="F:magnesium ion binding"/>
    <property type="evidence" value="ECO:0007669"/>
    <property type="project" value="UniProtKB-UniRule"/>
</dbReference>
<feature type="binding site" evidence="9">
    <location>
        <position position="120"/>
    </location>
    <ligand>
        <name>5-phospho-alpha-D-ribose 1-diphosphate</name>
        <dbReference type="ChEBI" id="CHEBI:58017"/>
    </ligand>
</feature>
<name>A3ZQT5_9BACT</name>
<dbReference type="NCBIfam" id="TIGR01245">
    <property type="entry name" value="trpD"/>
    <property type="match status" value="1"/>
</dbReference>
<keyword evidence="3 9" id="KW-0328">Glycosyltransferase</keyword>
<dbReference type="AlphaFoldDB" id="A3ZQT5"/>
<feature type="binding site" evidence="9">
    <location>
        <begin position="83"/>
        <end position="84"/>
    </location>
    <ligand>
        <name>5-phospho-alpha-D-ribose 1-diphosphate</name>
        <dbReference type="ChEBI" id="CHEBI:58017"/>
    </ligand>
</feature>
<dbReference type="eggNOG" id="COG0547">
    <property type="taxonomic scope" value="Bacteria"/>
</dbReference>
<feature type="binding site" evidence="9">
    <location>
        <position position="226"/>
    </location>
    <ligand>
        <name>Mg(2+)</name>
        <dbReference type="ChEBI" id="CHEBI:18420"/>
        <label>2</label>
    </ligand>
</feature>
<evidence type="ECO:0000259" key="11">
    <source>
        <dbReference type="Pfam" id="PF02885"/>
    </source>
</evidence>
<gene>
    <name evidence="9" type="primary">trpD</name>
    <name evidence="12" type="ORF">DSM3645_20677</name>
</gene>
<dbReference type="Proteomes" id="UP000004358">
    <property type="component" value="Unassembled WGS sequence"/>
</dbReference>
<dbReference type="InterPro" id="IPR005940">
    <property type="entry name" value="Anthranilate_Pribosyl_Tfrase"/>
</dbReference>
<feature type="binding site" evidence="9">
    <location>
        <position position="226"/>
    </location>
    <ligand>
        <name>Mg(2+)</name>
        <dbReference type="ChEBI" id="CHEBI:18420"/>
        <label>1</label>
    </ligand>
</feature>
<comment type="caution">
    <text evidence="9">Lacks conserved residue(s) required for the propagation of feature annotation.</text>
</comment>
<dbReference type="GO" id="GO:0005829">
    <property type="term" value="C:cytosol"/>
    <property type="evidence" value="ECO:0007669"/>
    <property type="project" value="TreeGrafter"/>
</dbReference>
<evidence type="ECO:0000256" key="9">
    <source>
        <dbReference type="HAMAP-Rule" id="MF_00211"/>
    </source>
</evidence>
<comment type="pathway">
    <text evidence="1 9">Amino-acid biosynthesis; L-tryptophan biosynthesis; L-tryptophan from chorismate: step 2/5.</text>
</comment>
<dbReference type="RefSeq" id="WP_002652032.1">
    <property type="nucleotide sequence ID" value="NZ_CH672376.1"/>
</dbReference>
<dbReference type="InterPro" id="IPR036320">
    <property type="entry name" value="Glycosyl_Trfase_fam3_N_dom_sf"/>
</dbReference>
<evidence type="ECO:0000256" key="1">
    <source>
        <dbReference type="ARBA" id="ARBA00004907"/>
    </source>
</evidence>
<comment type="similarity">
    <text evidence="9">Belongs to the anthranilate phosphoribosyltransferase family.</text>
</comment>
<dbReference type="InterPro" id="IPR035902">
    <property type="entry name" value="Nuc_phospho_transferase"/>
</dbReference>
<comment type="subunit">
    <text evidence="9">Homodimer.</text>
</comment>
<dbReference type="Pfam" id="PF02885">
    <property type="entry name" value="Glycos_trans_3N"/>
    <property type="match status" value="1"/>
</dbReference>
<comment type="catalytic activity">
    <reaction evidence="7 9">
        <text>N-(5-phospho-beta-D-ribosyl)anthranilate + diphosphate = 5-phospho-alpha-D-ribose 1-diphosphate + anthranilate</text>
        <dbReference type="Rhea" id="RHEA:11768"/>
        <dbReference type="ChEBI" id="CHEBI:16567"/>
        <dbReference type="ChEBI" id="CHEBI:18277"/>
        <dbReference type="ChEBI" id="CHEBI:33019"/>
        <dbReference type="ChEBI" id="CHEBI:58017"/>
        <dbReference type="EC" id="2.4.2.18"/>
    </reaction>
</comment>
<keyword evidence="9" id="KW-0479">Metal-binding</keyword>
<evidence type="ECO:0000313" key="12">
    <source>
        <dbReference type="EMBL" id="EAQ81025.1"/>
    </source>
</evidence>
<comment type="caution">
    <text evidence="12">The sequence shown here is derived from an EMBL/GenBank/DDBJ whole genome shotgun (WGS) entry which is preliminary data.</text>
</comment>
<feature type="binding site" evidence="9">
    <location>
        <position position="80"/>
    </location>
    <ligand>
        <name>anthranilate</name>
        <dbReference type="ChEBI" id="CHEBI:16567"/>
        <label>1</label>
    </ligand>
</feature>
<evidence type="ECO:0000256" key="4">
    <source>
        <dbReference type="ARBA" id="ARBA00022679"/>
    </source>
</evidence>
<feature type="binding site" evidence="9">
    <location>
        <position position="80"/>
    </location>
    <ligand>
        <name>5-phospho-alpha-D-ribose 1-diphosphate</name>
        <dbReference type="ChEBI" id="CHEBI:58017"/>
    </ligand>
</feature>
<protein>
    <recommendedName>
        <fullName evidence="9">Anthranilate phosphoribosyltransferase</fullName>
        <ecNumber evidence="9">2.4.2.18</ecNumber>
    </recommendedName>
</protein>
<keyword evidence="9" id="KW-0460">Magnesium</keyword>
<keyword evidence="5 9" id="KW-0822">Tryptophan biosynthesis</keyword>
<dbReference type="HOGENOM" id="CLU_034315_2_1_0"/>
<feature type="binding site" evidence="9">
    <location>
        <position position="111"/>
    </location>
    <ligand>
        <name>anthranilate</name>
        <dbReference type="ChEBI" id="CHEBI:16567"/>
        <label>1</label>
    </ligand>
</feature>
<comment type="similarity">
    <text evidence="8">In the C-terminal section; belongs to the anthranilate phosphoribosyltransferase family.</text>
</comment>
<proteinExistence type="inferred from homology"/>
<keyword evidence="4 9" id="KW-0808">Transferase</keyword>
<feature type="domain" description="Glycosyl transferase family 3" evidence="10">
    <location>
        <begin position="73"/>
        <end position="323"/>
    </location>
</feature>
<dbReference type="SUPFAM" id="SSF47648">
    <property type="entry name" value="Nucleoside phosphorylase/phosphoribosyltransferase N-terminal domain"/>
    <property type="match status" value="1"/>
</dbReference>
<dbReference type="PANTHER" id="PTHR43285">
    <property type="entry name" value="ANTHRANILATE PHOSPHORIBOSYLTRANSFERASE"/>
    <property type="match status" value="1"/>
</dbReference>